<evidence type="ECO:0000313" key="5">
    <source>
        <dbReference type="EMBL" id="NOK36307.1"/>
    </source>
</evidence>
<name>A0A3A8HMQ8_9BACT</name>
<reference evidence="5 6" key="1">
    <citation type="submission" date="2020-05" db="EMBL/GenBank/DDBJ databases">
        <authorList>
            <person name="Whitworth D."/>
        </authorList>
    </citation>
    <scope>NUCLEOTIDE SEQUENCE [LARGE SCALE GENOMIC DNA]</scope>
    <source>
        <strain evidence="5 6">AB043B</strain>
    </source>
</reference>
<evidence type="ECO:0000256" key="1">
    <source>
        <dbReference type="ARBA" id="ARBA00010062"/>
    </source>
</evidence>
<dbReference type="SUPFAM" id="SSF53822">
    <property type="entry name" value="Periplasmic binding protein-like I"/>
    <property type="match status" value="1"/>
</dbReference>
<dbReference type="AlphaFoldDB" id="A0A3A8HMQ8"/>
<sequence length="479" mass="49869">MRALGMMTLGMALLSSGCSFTTAGGLSECTTSSDCGSNSVCTSGFCLPQPAGCDQVVGATSAANPIVLGAALPLTNASGNAEIEQQRFNGLKLALDEVNQAQGVGGRQFVMYVCDTGADVNRAVTQAAWMVNDKGAVALFSAGSAQTLAISEITVPKNVLLMSHTATSSAFTTLSDKNGGSVGLVWRTTPSDVLQGRVIADVLQGVTPINDPGVTFTPPTKVGVAYVNDSYGNGLYDAIQNRIPNKDNVTGAQYNRNESVSGAVTRLVSFKPDLTVLAGFPEDNARLLPEAVGQGVSVANGNRWFLTDASKDLTLLTNLGANKAQLNGAYGTAPASARPSDSTYKLFADRFITAYKTDPGQFSFTAHAYDAMYLVTLGAAYAVGNDPNNPQPVTGPRIAEGLTKLTPPAGQSATTYSLGSTQFTAAREVLRTGAIINVRGASGELDFNNDTGEAPSPYELFKVENSAFKTVQLINPPVD</sequence>
<dbReference type="OrthoDB" id="7337537at2"/>
<dbReference type="Pfam" id="PF13458">
    <property type="entry name" value="Peripla_BP_6"/>
    <property type="match status" value="1"/>
</dbReference>
<dbReference type="PANTHER" id="PTHR30483">
    <property type="entry name" value="LEUCINE-SPECIFIC-BINDING PROTEIN"/>
    <property type="match status" value="1"/>
</dbReference>
<dbReference type="RefSeq" id="WP_120529472.1">
    <property type="nucleotide sequence ID" value="NZ_JABFJV010000155.1"/>
</dbReference>
<dbReference type="PANTHER" id="PTHR30483:SF6">
    <property type="entry name" value="PERIPLASMIC BINDING PROTEIN OF ABC TRANSPORTER FOR NATURAL AMINO ACIDS"/>
    <property type="match status" value="1"/>
</dbReference>
<dbReference type="InterPro" id="IPR028081">
    <property type="entry name" value="Leu-bd"/>
</dbReference>
<evidence type="ECO:0000259" key="4">
    <source>
        <dbReference type="Pfam" id="PF13458"/>
    </source>
</evidence>
<keyword evidence="6" id="KW-1185">Reference proteome</keyword>
<keyword evidence="2 3" id="KW-0732">Signal</keyword>
<dbReference type="Proteomes" id="UP000563426">
    <property type="component" value="Unassembled WGS sequence"/>
</dbReference>
<feature type="domain" description="Leucine-binding protein" evidence="4">
    <location>
        <begin position="66"/>
        <end position="405"/>
    </location>
</feature>
<organism evidence="5 6">
    <name type="scientific">Corallococcus exercitus</name>
    <dbReference type="NCBI Taxonomy" id="2316736"/>
    <lineage>
        <taxon>Bacteria</taxon>
        <taxon>Pseudomonadati</taxon>
        <taxon>Myxococcota</taxon>
        <taxon>Myxococcia</taxon>
        <taxon>Myxococcales</taxon>
        <taxon>Cystobacterineae</taxon>
        <taxon>Myxococcaceae</taxon>
        <taxon>Corallococcus</taxon>
    </lineage>
</organism>
<dbReference type="EMBL" id="JABFJV010000155">
    <property type="protein sequence ID" value="NOK36307.1"/>
    <property type="molecule type" value="Genomic_DNA"/>
</dbReference>
<proteinExistence type="inferred from homology"/>
<evidence type="ECO:0000256" key="3">
    <source>
        <dbReference type="SAM" id="SignalP"/>
    </source>
</evidence>
<comment type="caution">
    <text evidence="5">The sequence shown here is derived from an EMBL/GenBank/DDBJ whole genome shotgun (WGS) entry which is preliminary data.</text>
</comment>
<comment type="similarity">
    <text evidence="1">Belongs to the leucine-binding protein family.</text>
</comment>
<evidence type="ECO:0000313" key="6">
    <source>
        <dbReference type="Proteomes" id="UP000563426"/>
    </source>
</evidence>
<dbReference type="InterPro" id="IPR051010">
    <property type="entry name" value="BCAA_transport"/>
</dbReference>
<feature type="chain" id="PRO_5044075943" evidence="3">
    <location>
        <begin position="24"/>
        <end position="479"/>
    </location>
</feature>
<accession>A0A3A8HMQ8</accession>
<evidence type="ECO:0000256" key="2">
    <source>
        <dbReference type="ARBA" id="ARBA00022729"/>
    </source>
</evidence>
<dbReference type="PROSITE" id="PS51257">
    <property type="entry name" value="PROKAR_LIPOPROTEIN"/>
    <property type="match status" value="1"/>
</dbReference>
<dbReference type="Gene3D" id="3.40.50.2300">
    <property type="match status" value="2"/>
</dbReference>
<dbReference type="InterPro" id="IPR028082">
    <property type="entry name" value="Peripla_BP_I"/>
</dbReference>
<feature type="signal peptide" evidence="3">
    <location>
        <begin position="1"/>
        <end position="23"/>
    </location>
</feature>
<gene>
    <name evidence="5" type="ORF">HMI49_24180</name>
</gene>
<protein>
    <submittedName>
        <fullName evidence="5">Amino acid ABC transporter substrate-binding protein</fullName>
    </submittedName>
</protein>